<keyword evidence="2" id="KW-0560">Oxidoreductase</keyword>
<feature type="domain" description="Pyrroline-5-carboxylate reductase catalytic N-terminal" evidence="3">
    <location>
        <begin position="2"/>
        <end position="97"/>
    </location>
</feature>
<evidence type="ECO:0000313" key="4">
    <source>
        <dbReference type="EMBL" id="SVC42117.1"/>
    </source>
</evidence>
<sequence length="100" mass="10530">MKLALIGGGNMGGALLKAFVKSGILPAQQTLLIEPDQQKREMLVQETHCRAKADLDDEISGVDAMLLAVKPQSASALMPQLKPFVAGDPLLISVMAGVSM</sequence>
<proteinExistence type="inferred from homology"/>
<dbReference type="Pfam" id="PF03807">
    <property type="entry name" value="F420_oxidored"/>
    <property type="match status" value="1"/>
</dbReference>
<dbReference type="GO" id="GO:0055129">
    <property type="term" value="P:L-proline biosynthetic process"/>
    <property type="evidence" value="ECO:0007669"/>
    <property type="project" value="TreeGrafter"/>
</dbReference>
<comment type="similarity">
    <text evidence="1">Belongs to the pyrroline-5-carboxylate reductase family.</text>
</comment>
<dbReference type="AlphaFoldDB" id="A0A382M354"/>
<dbReference type="InterPro" id="IPR028939">
    <property type="entry name" value="P5C_Rdtase_cat_N"/>
</dbReference>
<dbReference type="PANTHER" id="PTHR11645:SF0">
    <property type="entry name" value="PYRROLINE-5-CARBOXYLATE REDUCTASE 3"/>
    <property type="match status" value="1"/>
</dbReference>
<dbReference type="SUPFAM" id="SSF51735">
    <property type="entry name" value="NAD(P)-binding Rossmann-fold domains"/>
    <property type="match status" value="1"/>
</dbReference>
<dbReference type="PANTHER" id="PTHR11645">
    <property type="entry name" value="PYRROLINE-5-CARBOXYLATE REDUCTASE"/>
    <property type="match status" value="1"/>
</dbReference>
<evidence type="ECO:0000256" key="2">
    <source>
        <dbReference type="ARBA" id="ARBA00023002"/>
    </source>
</evidence>
<accession>A0A382M354</accession>
<gene>
    <name evidence="4" type="ORF">METZ01_LOCUS294971</name>
</gene>
<dbReference type="EMBL" id="UINC01090300">
    <property type="protein sequence ID" value="SVC42117.1"/>
    <property type="molecule type" value="Genomic_DNA"/>
</dbReference>
<evidence type="ECO:0000259" key="3">
    <source>
        <dbReference type="Pfam" id="PF03807"/>
    </source>
</evidence>
<name>A0A382M354_9ZZZZ</name>
<dbReference type="GO" id="GO:0004735">
    <property type="term" value="F:pyrroline-5-carboxylate reductase activity"/>
    <property type="evidence" value="ECO:0007669"/>
    <property type="project" value="TreeGrafter"/>
</dbReference>
<evidence type="ECO:0000256" key="1">
    <source>
        <dbReference type="ARBA" id="ARBA00005525"/>
    </source>
</evidence>
<protein>
    <recommendedName>
        <fullName evidence="3">Pyrroline-5-carboxylate reductase catalytic N-terminal domain-containing protein</fullName>
    </recommendedName>
</protein>
<organism evidence="4">
    <name type="scientific">marine metagenome</name>
    <dbReference type="NCBI Taxonomy" id="408172"/>
    <lineage>
        <taxon>unclassified sequences</taxon>
        <taxon>metagenomes</taxon>
        <taxon>ecological metagenomes</taxon>
    </lineage>
</organism>
<dbReference type="InterPro" id="IPR036291">
    <property type="entry name" value="NAD(P)-bd_dom_sf"/>
</dbReference>
<reference evidence="4" key="1">
    <citation type="submission" date="2018-05" db="EMBL/GenBank/DDBJ databases">
        <authorList>
            <person name="Lanie J.A."/>
            <person name="Ng W.-L."/>
            <person name="Kazmierczak K.M."/>
            <person name="Andrzejewski T.M."/>
            <person name="Davidsen T.M."/>
            <person name="Wayne K.J."/>
            <person name="Tettelin H."/>
            <person name="Glass J.I."/>
            <person name="Rusch D."/>
            <person name="Podicherti R."/>
            <person name="Tsui H.-C.T."/>
            <person name="Winkler M.E."/>
        </authorList>
    </citation>
    <scope>NUCLEOTIDE SEQUENCE</scope>
</reference>
<dbReference type="Gene3D" id="3.40.50.720">
    <property type="entry name" value="NAD(P)-binding Rossmann-like Domain"/>
    <property type="match status" value="1"/>
</dbReference>